<dbReference type="PATRIC" id="fig|1630135.4.peg.177"/>
<gene>
    <name evidence="1" type="ORF">DAD186_01740</name>
</gene>
<dbReference type="InterPro" id="IPR011013">
    <property type="entry name" value="Gal_mutarotase_sf_dom"/>
</dbReference>
<evidence type="ECO:0008006" key="3">
    <source>
        <dbReference type="Google" id="ProtNLM"/>
    </source>
</evidence>
<organism evidence="1 2">
    <name type="scientific">Dermabacter vaginalis</name>
    <dbReference type="NCBI Taxonomy" id="1630135"/>
    <lineage>
        <taxon>Bacteria</taxon>
        <taxon>Bacillati</taxon>
        <taxon>Actinomycetota</taxon>
        <taxon>Actinomycetes</taxon>
        <taxon>Micrococcales</taxon>
        <taxon>Dermabacteraceae</taxon>
        <taxon>Dermabacter</taxon>
    </lineage>
</organism>
<dbReference type="SUPFAM" id="SSF74650">
    <property type="entry name" value="Galactose mutarotase-like"/>
    <property type="match status" value="1"/>
</dbReference>
<dbReference type="KEGG" id="dva:DAD186_01740"/>
<accession>A0A1B0ZFN2</accession>
<protein>
    <recommendedName>
        <fullName evidence="3">DUF4432 family protein</fullName>
    </recommendedName>
</protein>
<dbReference type="STRING" id="1630135.DAD186_01740"/>
<dbReference type="InterPro" id="IPR014718">
    <property type="entry name" value="GH-type_carb-bd"/>
</dbReference>
<dbReference type="GO" id="GO:0030246">
    <property type="term" value="F:carbohydrate binding"/>
    <property type="evidence" value="ECO:0007669"/>
    <property type="project" value="InterPro"/>
</dbReference>
<dbReference type="InterPro" id="IPR027839">
    <property type="entry name" value="DUF4432"/>
</dbReference>
<dbReference type="Proteomes" id="UP000092596">
    <property type="component" value="Chromosome"/>
</dbReference>
<proteinExistence type="predicted"/>
<evidence type="ECO:0000313" key="2">
    <source>
        <dbReference type="Proteomes" id="UP000092596"/>
    </source>
</evidence>
<dbReference type="Gene3D" id="2.70.98.10">
    <property type="match status" value="1"/>
</dbReference>
<sequence>MTLTIPLSEAQFPQSPHTLCANESFTVEAFRYPNGVASITLRNSRGSLEILPFMGQIIWGAEFDGIDLTMTNMFEQPMPAREIVDTYGCFAFHSGLLANGCPSPEDDHPLHGEFPCLPMASAGLDIDDDALSLVSVGEYVKGFGYHYRAEPRVTLRKDSAIFDIGMAVTNLSAYQPMPLQYMCHMNYAFVPEGQMSQNLPEGAFKLRSTVPAHVTPTPAWEAINASITRGEVDADSLHGAEAFDPEIVYFADDLAQYGERVHCELALPSGPRFATEFSSEEFSTATRWILHNPDQKVAAFVLPGTSRPEGFMAAKAQGTLIQLEAGQTREFCVRTGLLAENETLDEGELS</sequence>
<name>A0A1B0ZFN2_9MICO</name>
<dbReference type="EMBL" id="CP012117">
    <property type="protein sequence ID" value="ANP26733.1"/>
    <property type="molecule type" value="Genomic_DNA"/>
</dbReference>
<evidence type="ECO:0000313" key="1">
    <source>
        <dbReference type="EMBL" id="ANP26733.1"/>
    </source>
</evidence>
<reference evidence="1 2" key="1">
    <citation type="submission" date="2015-06" db="EMBL/GenBank/DDBJ databases">
        <title>Investigation of pathophysiology for high-risk pregnancy and development of treatment modality based on it.</title>
        <authorList>
            <person name="Kim B.-C."/>
            <person name="Lim S."/>
        </authorList>
    </citation>
    <scope>NUCLEOTIDE SEQUENCE [LARGE SCALE GENOMIC DNA]</scope>
    <source>
        <strain evidence="1 2">AD1-86</strain>
    </source>
</reference>
<dbReference type="CDD" id="cd09269">
    <property type="entry name" value="deoxyribose_mutarotase"/>
    <property type="match status" value="1"/>
</dbReference>
<dbReference type="RefSeq" id="WP_065247111.1">
    <property type="nucleotide sequence ID" value="NZ_CP012117.1"/>
</dbReference>
<dbReference type="AlphaFoldDB" id="A0A1B0ZFN2"/>
<dbReference type="GO" id="GO:0003824">
    <property type="term" value="F:catalytic activity"/>
    <property type="evidence" value="ECO:0007669"/>
    <property type="project" value="InterPro"/>
</dbReference>
<dbReference type="GO" id="GO:0005975">
    <property type="term" value="P:carbohydrate metabolic process"/>
    <property type="evidence" value="ECO:0007669"/>
    <property type="project" value="InterPro"/>
</dbReference>
<dbReference type="Pfam" id="PF14486">
    <property type="entry name" value="DUF4432"/>
    <property type="match status" value="1"/>
</dbReference>